<feature type="compositionally biased region" description="Basic and acidic residues" evidence="1">
    <location>
        <begin position="117"/>
        <end position="127"/>
    </location>
</feature>
<dbReference type="AlphaFoldDB" id="A0A3N4HRL9"/>
<organism evidence="2 3">
    <name type="scientific">Ascobolus immersus RN42</name>
    <dbReference type="NCBI Taxonomy" id="1160509"/>
    <lineage>
        <taxon>Eukaryota</taxon>
        <taxon>Fungi</taxon>
        <taxon>Dikarya</taxon>
        <taxon>Ascomycota</taxon>
        <taxon>Pezizomycotina</taxon>
        <taxon>Pezizomycetes</taxon>
        <taxon>Pezizales</taxon>
        <taxon>Ascobolaceae</taxon>
        <taxon>Ascobolus</taxon>
    </lineage>
</organism>
<gene>
    <name evidence="2" type="ORF">BJ508DRAFT_379423</name>
</gene>
<proteinExistence type="predicted"/>
<evidence type="ECO:0000313" key="2">
    <source>
        <dbReference type="EMBL" id="RPA76493.1"/>
    </source>
</evidence>
<sequence length="357" mass="40210">MPPGFLSLPLELRAQIATHLLNWRDHSAYRQIDSSNHHFLTNLHHLSKRFPASQPCRDALDKFRCRVSFDRIFKIVLTCGMPGVMRRVESGLLVAERCSAVPRNRFVSSPGEVGPEGGREHRAPSRHGEPEALHDLIVYNNLRATVMHLVSKECTYRLPPGIGEALLEELHREVTPFMQFKAALGRSIEGLMETTKRWLPYTNTPSTAPALPTFAIIPSSEVGRALGDLIHQQSTMRYSFLDDLSDDELDDGSNVWLIPPPGNPERDMATCYASQLYDILEGINGLLRAASVPVYRFLWRFHVAVRVVEMAERACKVIRNGRGRSFDHERLRGIVVEAWGMRRSLLELKSLGGLGSI</sequence>
<name>A0A3N4HRL9_ASCIM</name>
<evidence type="ECO:0000256" key="1">
    <source>
        <dbReference type="SAM" id="MobiDB-lite"/>
    </source>
</evidence>
<reference evidence="2 3" key="1">
    <citation type="journal article" date="2018" name="Nat. Ecol. Evol.">
        <title>Pezizomycetes genomes reveal the molecular basis of ectomycorrhizal truffle lifestyle.</title>
        <authorList>
            <person name="Murat C."/>
            <person name="Payen T."/>
            <person name="Noel B."/>
            <person name="Kuo A."/>
            <person name="Morin E."/>
            <person name="Chen J."/>
            <person name="Kohler A."/>
            <person name="Krizsan K."/>
            <person name="Balestrini R."/>
            <person name="Da Silva C."/>
            <person name="Montanini B."/>
            <person name="Hainaut M."/>
            <person name="Levati E."/>
            <person name="Barry K.W."/>
            <person name="Belfiori B."/>
            <person name="Cichocki N."/>
            <person name="Clum A."/>
            <person name="Dockter R.B."/>
            <person name="Fauchery L."/>
            <person name="Guy J."/>
            <person name="Iotti M."/>
            <person name="Le Tacon F."/>
            <person name="Lindquist E.A."/>
            <person name="Lipzen A."/>
            <person name="Malagnac F."/>
            <person name="Mello A."/>
            <person name="Molinier V."/>
            <person name="Miyauchi S."/>
            <person name="Poulain J."/>
            <person name="Riccioni C."/>
            <person name="Rubini A."/>
            <person name="Sitrit Y."/>
            <person name="Splivallo R."/>
            <person name="Traeger S."/>
            <person name="Wang M."/>
            <person name="Zifcakova L."/>
            <person name="Wipf D."/>
            <person name="Zambonelli A."/>
            <person name="Paolocci F."/>
            <person name="Nowrousian M."/>
            <person name="Ottonello S."/>
            <person name="Baldrian P."/>
            <person name="Spatafora J.W."/>
            <person name="Henrissat B."/>
            <person name="Nagy L.G."/>
            <person name="Aury J.M."/>
            <person name="Wincker P."/>
            <person name="Grigoriev I.V."/>
            <person name="Bonfante P."/>
            <person name="Martin F.M."/>
        </authorList>
    </citation>
    <scope>NUCLEOTIDE SEQUENCE [LARGE SCALE GENOMIC DNA]</scope>
    <source>
        <strain evidence="2 3">RN42</strain>
    </source>
</reference>
<dbReference type="EMBL" id="ML119743">
    <property type="protein sequence ID" value="RPA76493.1"/>
    <property type="molecule type" value="Genomic_DNA"/>
</dbReference>
<keyword evidence="3" id="KW-1185">Reference proteome</keyword>
<protein>
    <submittedName>
        <fullName evidence="2">Uncharacterized protein</fullName>
    </submittedName>
</protein>
<evidence type="ECO:0000313" key="3">
    <source>
        <dbReference type="Proteomes" id="UP000275078"/>
    </source>
</evidence>
<accession>A0A3N4HRL9</accession>
<dbReference type="Proteomes" id="UP000275078">
    <property type="component" value="Unassembled WGS sequence"/>
</dbReference>
<feature type="region of interest" description="Disordered" evidence="1">
    <location>
        <begin position="106"/>
        <end position="127"/>
    </location>
</feature>